<dbReference type="NCBIfam" id="TIGR00419">
    <property type="entry name" value="tim"/>
    <property type="match status" value="1"/>
</dbReference>
<keyword evidence="9" id="KW-0067">ATP-binding</keyword>
<dbReference type="InterPro" id="IPR022896">
    <property type="entry name" value="TrioseP_Isoase_bac/euk"/>
</dbReference>
<dbReference type="EMBL" id="VSSQ01000537">
    <property type="protein sequence ID" value="MPL97026.1"/>
    <property type="molecule type" value="Genomic_DNA"/>
</dbReference>
<keyword evidence="6" id="KW-0808">Transferase</keyword>
<dbReference type="SUPFAM" id="SSF53748">
    <property type="entry name" value="Phosphoglycerate kinase"/>
    <property type="match status" value="1"/>
</dbReference>
<dbReference type="Gene3D" id="3.40.50.1260">
    <property type="entry name" value="Phosphoglycerate kinase, N-terminal domain"/>
    <property type="match status" value="2"/>
</dbReference>
<dbReference type="PROSITE" id="PS51440">
    <property type="entry name" value="TIM_2"/>
    <property type="match status" value="1"/>
</dbReference>
<evidence type="ECO:0000256" key="6">
    <source>
        <dbReference type="ARBA" id="ARBA00022679"/>
    </source>
</evidence>
<dbReference type="Pfam" id="PF00121">
    <property type="entry name" value="TIM"/>
    <property type="match status" value="1"/>
</dbReference>
<dbReference type="FunFam" id="3.40.50.1260:FF:000003">
    <property type="entry name" value="Phosphoglycerate kinase"/>
    <property type="match status" value="1"/>
</dbReference>
<comment type="pathway">
    <text evidence="2">Carbohydrate degradation; glycolysis; D-glyceraldehyde 3-phosphate from glycerone phosphate: step 1/1.</text>
</comment>
<dbReference type="FunFam" id="3.20.20.70:FF:000016">
    <property type="entry name" value="Triosephosphate isomerase"/>
    <property type="match status" value="1"/>
</dbReference>
<comment type="catalytic activity">
    <reaction evidence="1">
        <text>(2R)-3-phosphoglycerate + ATP = (2R)-3-phospho-glyceroyl phosphate + ADP</text>
        <dbReference type="Rhea" id="RHEA:14801"/>
        <dbReference type="ChEBI" id="CHEBI:30616"/>
        <dbReference type="ChEBI" id="CHEBI:57604"/>
        <dbReference type="ChEBI" id="CHEBI:58272"/>
        <dbReference type="ChEBI" id="CHEBI:456216"/>
        <dbReference type="EC" id="2.7.2.3"/>
    </reaction>
</comment>
<keyword evidence="8" id="KW-0418">Kinase</keyword>
<evidence type="ECO:0000256" key="10">
    <source>
        <dbReference type="ARBA" id="ARBA00023152"/>
    </source>
</evidence>
<dbReference type="InterPro" id="IPR035990">
    <property type="entry name" value="TIM_sf"/>
</dbReference>
<proteinExistence type="inferred from homology"/>
<gene>
    <name evidence="12" type="primary">pgk</name>
    <name evidence="12" type="synonym">tpi_7</name>
    <name evidence="12" type="ORF">SDC9_43213</name>
</gene>
<dbReference type="InterPro" id="IPR020861">
    <property type="entry name" value="Triosephosphate_isomerase_AS"/>
</dbReference>
<comment type="similarity">
    <text evidence="3">Belongs to the phosphoglycerate kinase family.</text>
</comment>
<dbReference type="GO" id="GO:0043531">
    <property type="term" value="F:ADP binding"/>
    <property type="evidence" value="ECO:0007669"/>
    <property type="project" value="TreeGrafter"/>
</dbReference>
<dbReference type="PANTHER" id="PTHR11406">
    <property type="entry name" value="PHOSPHOGLYCERATE KINASE"/>
    <property type="match status" value="1"/>
</dbReference>
<accession>A0A644W0K0</accession>
<dbReference type="InterPro" id="IPR013785">
    <property type="entry name" value="Aldolase_TIM"/>
</dbReference>
<evidence type="ECO:0000256" key="2">
    <source>
        <dbReference type="ARBA" id="ARBA00004680"/>
    </source>
</evidence>
<name>A0A644W0K0_9ZZZZ</name>
<evidence type="ECO:0000256" key="3">
    <source>
        <dbReference type="ARBA" id="ARBA00008982"/>
    </source>
</evidence>
<comment type="subunit">
    <text evidence="4">Monomer.</text>
</comment>
<dbReference type="InterPro" id="IPR015824">
    <property type="entry name" value="Phosphoglycerate_kinase_N"/>
</dbReference>
<dbReference type="PANTHER" id="PTHR11406:SF23">
    <property type="entry name" value="PHOSPHOGLYCERATE KINASE 1, CHLOROPLASTIC-RELATED"/>
    <property type="match status" value="1"/>
</dbReference>
<dbReference type="Gene3D" id="3.20.20.70">
    <property type="entry name" value="Aldolase class I"/>
    <property type="match status" value="1"/>
</dbReference>
<dbReference type="GO" id="GO:0005524">
    <property type="term" value="F:ATP binding"/>
    <property type="evidence" value="ECO:0007669"/>
    <property type="project" value="UniProtKB-KW"/>
</dbReference>
<dbReference type="InterPro" id="IPR001576">
    <property type="entry name" value="Phosphoglycerate_kinase"/>
</dbReference>
<dbReference type="GO" id="GO:0005829">
    <property type="term" value="C:cytosol"/>
    <property type="evidence" value="ECO:0007669"/>
    <property type="project" value="TreeGrafter"/>
</dbReference>
<keyword evidence="11" id="KW-0413">Isomerase</keyword>
<dbReference type="SUPFAM" id="SSF51351">
    <property type="entry name" value="Triosephosphate isomerase (TIM)"/>
    <property type="match status" value="1"/>
</dbReference>
<keyword evidence="7" id="KW-0547">Nucleotide-binding</keyword>
<evidence type="ECO:0000256" key="7">
    <source>
        <dbReference type="ARBA" id="ARBA00022741"/>
    </source>
</evidence>
<dbReference type="Pfam" id="PF00162">
    <property type="entry name" value="PGK"/>
    <property type="match status" value="1"/>
</dbReference>
<dbReference type="InterPro" id="IPR015911">
    <property type="entry name" value="Phosphoglycerate_kinase_CS"/>
</dbReference>
<evidence type="ECO:0000256" key="5">
    <source>
        <dbReference type="ARBA" id="ARBA00022432"/>
    </source>
</evidence>
<evidence type="ECO:0000313" key="12">
    <source>
        <dbReference type="EMBL" id="MPL97026.1"/>
    </source>
</evidence>
<evidence type="ECO:0000256" key="11">
    <source>
        <dbReference type="ARBA" id="ARBA00023235"/>
    </source>
</evidence>
<dbReference type="InterPro" id="IPR036043">
    <property type="entry name" value="Phosphoglycerate_kinase_sf"/>
</dbReference>
<comment type="caution">
    <text evidence="12">The sequence shown here is derived from an EMBL/GenBank/DDBJ whole genome shotgun (WGS) entry which is preliminary data.</text>
</comment>
<dbReference type="NCBIfam" id="NF010569">
    <property type="entry name" value="PRK13962.1"/>
    <property type="match status" value="1"/>
</dbReference>
<evidence type="ECO:0000256" key="9">
    <source>
        <dbReference type="ARBA" id="ARBA00022840"/>
    </source>
</evidence>
<dbReference type="GO" id="GO:0004618">
    <property type="term" value="F:phosphoglycerate kinase activity"/>
    <property type="evidence" value="ECO:0007669"/>
    <property type="project" value="UniProtKB-EC"/>
</dbReference>
<dbReference type="PROSITE" id="PS00171">
    <property type="entry name" value="TIM_1"/>
    <property type="match status" value="1"/>
</dbReference>
<reference evidence="12" key="1">
    <citation type="submission" date="2019-08" db="EMBL/GenBank/DDBJ databases">
        <authorList>
            <person name="Kucharzyk K."/>
            <person name="Murdoch R.W."/>
            <person name="Higgins S."/>
            <person name="Loffler F."/>
        </authorList>
    </citation>
    <scope>NUCLEOTIDE SEQUENCE</scope>
</reference>
<dbReference type="InterPro" id="IPR000652">
    <property type="entry name" value="Triosephosphate_isomerase"/>
</dbReference>
<dbReference type="HAMAP" id="MF_00147_B">
    <property type="entry name" value="TIM_B"/>
    <property type="match status" value="1"/>
</dbReference>
<dbReference type="AlphaFoldDB" id="A0A644W0K0"/>
<organism evidence="12">
    <name type="scientific">bioreactor metagenome</name>
    <dbReference type="NCBI Taxonomy" id="1076179"/>
    <lineage>
        <taxon>unclassified sequences</taxon>
        <taxon>metagenomes</taxon>
        <taxon>ecological metagenomes</taxon>
    </lineage>
</organism>
<dbReference type="GO" id="GO:0006096">
    <property type="term" value="P:glycolytic process"/>
    <property type="evidence" value="ECO:0007669"/>
    <property type="project" value="UniProtKB-KW"/>
</dbReference>
<keyword evidence="10" id="KW-0324">Glycolysis</keyword>
<dbReference type="CDD" id="cd00318">
    <property type="entry name" value="Phosphoglycerate_kinase"/>
    <property type="match status" value="1"/>
</dbReference>
<protein>
    <submittedName>
        <fullName evidence="12">Bifunctional PGK/TIM</fullName>
    </submittedName>
</protein>
<dbReference type="GO" id="GO:0006094">
    <property type="term" value="P:gluconeogenesis"/>
    <property type="evidence" value="ECO:0007669"/>
    <property type="project" value="UniProtKB-KW"/>
</dbReference>
<evidence type="ECO:0000256" key="4">
    <source>
        <dbReference type="ARBA" id="ARBA00011245"/>
    </source>
</evidence>
<dbReference type="PRINTS" id="PR00477">
    <property type="entry name" value="PHGLYCKINASE"/>
</dbReference>
<keyword evidence="5" id="KW-0312">Gluconeogenesis</keyword>
<dbReference type="HAMAP" id="MF_00145">
    <property type="entry name" value="Phosphoglyc_kinase"/>
    <property type="match status" value="1"/>
</dbReference>
<evidence type="ECO:0000256" key="1">
    <source>
        <dbReference type="ARBA" id="ARBA00000642"/>
    </source>
</evidence>
<dbReference type="FunFam" id="3.40.50.1260:FF:000006">
    <property type="entry name" value="Phosphoglycerate kinase"/>
    <property type="match status" value="1"/>
</dbReference>
<dbReference type="PROSITE" id="PS00111">
    <property type="entry name" value="PGLYCERATE_KINASE"/>
    <property type="match status" value="1"/>
</dbReference>
<evidence type="ECO:0000256" key="8">
    <source>
        <dbReference type="ARBA" id="ARBA00022777"/>
    </source>
</evidence>
<sequence>MDKKTIRDFDVENKKVLVRVDFNVPMDAKGNITDDTRIKASLETITYLVKNKASVILVAHLGRPKGEVVAKYSLAPVAAQLSNLLDKNVQFADDCIGPDAKNAVEQLEPGDILLLENLRFHKEEEENDMAFAEELASFADLYVNDGFGVSHRAHASVEGVTHFLPSAAGFLLEKELRYLGKAVDSPARPFAAIIGGAKVSDKIGVIDSLLDKADVILIGGGMANTFLAAEGFQLGNSLVEKDKVSLAKQLLEKAEKNKVKLYLPLDLIMAESFSADAKHVAQTIDKLNQDYMALDIGPQTAKLFVEALKPMKTIVWNGPMGVFEMDAFCKGTEEVAKAVAMSKGMTIVGGGDSVAAIEKLKLAKKIKHISTGGGASLEYLEGKVLPGVAALDDLRRPLIAGNWKMHKTVAESVELATNVVEETFGTTYEVVVFPPLTSLETVADAIDGKEVGYGAQNMHWEDQGAFTGEVSGPMLADICCQYVIIGHSERRTIFGENDAVIAKKIKAAYRNELTPLLCVGENGDERKEGKTMAKIGRQITSALKDLSEEEAETLVVAYEPLWAIGTGKTATAVDAAEVCRGIRNKLEKMFGETVAGKIRILYGGSVKDTNAADFHISGIDGVLVGGASLEAASFAAIVRNF</sequence>
<dbReference type="CDD" id="cd00311">
    <property type="entry name" value="TIM"/>
    <property type="match status" value="1"/>
</dbReference>
<dbReference type="GO" id="GO:0004807">
    <property type="term" value="F:triose-phosphate isomerase activity"/>
    <property type="evidence" value="ECO:0007669"/>
    <property type="project" value="InterPro"/>
</dbReference>